<feature type="transmembrane region" description="Helical" evidence="11">
    <location>
        <begin position="74"/>
        <end position="99"/>
    </location>
</feature>
<dbReference type="EMBL" id="MTYJ01000202">
    <property type="protein sequence ID" value="OWA50758.1"/>
    <property type="molecule type" value="Genomic_DNA"/>
</dbReference>
<keyword evidence="4 11" id="KW-1133">Transmembrane helix</keyword>
<keyword evidence="8" id="KW-0325">Glycoprotein</keyword>
<feature type="transmembrane region" description="Helical" evidence="11">
    <location>
        <begin position="111"/>
        <end position="130"/>
    </location>
</feature>
<feature type="transmembrane region" description="Helical" evidence="11">
    <location>
        <begin position="151"/>
        <end position="173"/>
    </location>
</feature>
<keyword evidence="2" id="KW-1003">Cell membrane</keyword>
<keyword evidence="14" id="KW-1185">Reference proteome</keyword>
<keyword evidence="5" id="KW-0297">G-protein coupled receptor</keyword>
<comment type="caution">
    <text evidence="13">The sequence shown here is derived from an EMBL/GenBank/DDBJ whole genome shotgun (WGS) entry which is preliminary data.</text>
</comment>
<feature type="domain" description="G-protein coupled receptors family 1 profile" evidence="12">
    <location>
        <begin position="53"/>
        <end position="350"/>
    </location>
</feature>
<proteinExistence type="predicted"/>
<dbReference type="GO" id="GO:0004930">
    <property type="term" value="F:G protein-coupled receptor activity"/>
    <property type="evidence" value="ECO:0007669"/>
    <property type="project" value="UniProtKB-KW"/>
</dbReference>
<evidence type="ECO:0000256" key="7">
    <source>
        <dbReference type="ARBA" id="ARBA00023170"/>
    </source>
</evidence>
<evidence type="ECO:0000259" key="12">
    <source>
        <dbReference type="PROSITE" id="PS50262"/>
    </source>
</evidence>
<reference evidence="14" key="1">
    <citation type="submission" date="2017-01" db="EMBL/GenBank/DDBJ databases">
        <title>Comparative genomics of anhydrobiosis in the tardigrade Hypsibius dujardini.</title>
        <authorList>
            <person name="Yoshida Y."/>
            <person name="Koutsovoulos G."/>
            <person name="Laetsch D."/>
            <person name="Stevens L."/>
            <person name="Kumar S."/>
            <person name="Horikawa D."/>
            <person name="Ishino K."/>
            <person name="Komine S."/>
            <person name="Tomita M."/>
            <person name="Blaxter M."/>
            <person name="Arakawa K."/>
        </authorList>
    </citation>
    <scope>NUCLEOTIDE SEQUENCE [LARGE SCALE GENOMIC DNA]</scope>
    <source>
        <strain evidence="14">Z151</strain>
    </source>
</reference>
<evidence type="ECO:0000256" key="8">
    <source>
        <dbReference type="ARBA" id="ARBA00023180"/>
    </source>
</evidence>
<feature type="transmembrane region" description="Helical" evidence="11">
    <location>
        <begin position="332"/>
        <end position="354"/>
    </location>
</feature>
<evidence type="ECO:0000256" key="11">
    <source>
        <dbReference type="SAM" id="Phobius"/>
    </source>
</evidence>
<feature type="transmembrane region" description="Helical" evidence="11">
    <location>
        <begin position="36"/>
        <end position="62"/>
    </location>
</feature>
<evidence type="ECO:0000256" key="9">
    <source>
        <dbReference type="ARBA" id="ARBA00023224"/>
    </source>
</evidence>
<dbReference type="Proteomes" id="UP000192578">
    <property type="component" value="Unassembled WGS sequence"/>
</dbReference>
<dbReference type="PANTHER" id="PTHR24246">
    <property type="entry name" value="OLFACTORY RECEPTOR AND ADENOSINE RECEPTOR"/>
    <property type="match status" value="1"/>
</dbReference>
<name>A0A9X6NCN3_HYPEX</name>
<dbReference type="Pfam" id="PF00001">
    <property type="entry name" value="7tm_1"/>
    <property type="match status" value="1"/>
</dbReference>
<dbReference type="InterPro" id="IPR017452">
    <property type="entry name" value="GPCR_Rhodpsn_7TM"/>
</dbReference>
<dbReference type="Gene3D" id="1.20.1070.10">
    <property type="entry name" value="Rhodopsin 7-helix transmembrane proteins"/>
    <property type="match status" value="1"/>
</dbReference>
<comment type="subcellular location">
    <subcellularLocation>
        <location evidence="1">Cell membrane</location>
        <topology evidence="1">Multi-pass membrane protein</topology>
    </subcellularLocation>
</comment>
<feature type="transmembrane region" description="Helical" evidence="11">
    <location>
        <begin position="295"/>
        <end position="312"/>
    </location>
</feature>
<evidence type="ECO:0000313" key="14">
    <source>
        <dbReference type="Proteomes" id="UP000192578"/>
    </source>
</evidence>
<dbReference type="SUPFAM" id="SSF81321">
    <property type="entry name" value="Family A G protein-coupled receptor-like"/>
    <property type="match status" value="1"/>
</dbReference>
<keyword evidence="6 11" id="KW-0472">Membrane</keyword>
<evidence type="ECO:0000256" key="2">
    <source>
        <dbReference type="ARBA" id="ARBA00022475"/>
    </source>
</evidence>
<dbReference type="PROSITE" id="PS50262">
    <property type="entry name" value="G_PROTEIN_RECEP_F1_2"/>
    <property type="match status" value="1"/>
</dbReference>
<evidence type="ECO:0000256" key="5">
    <source>
        <dbReference type="ARBA" id="ARBA00023040"/>
    </source>
</evidence>
<evidence type="ECO:0000313" key="13">
    <source>
        <dbReference type="EMBL" id="OWA50758.1"/>
    </source>
</evidence>
<keyword evidence="9" id="KW-0807">Transducer</keyword>
<dbReference type="AlphaFoldDB" id="A0A9X6NCN3"/>
<dbReference type="InterPro" id="IPR000276">
    <property type="entry name" value="GPCR_Rhodpsn"/>
</dbReference>
<dbReference type="GO" id="GO:0005886">
    <property type="term" value="C:plasma membrane"/>
    <property type="evidence" value="ECO:0007669"/>
    <property type="project" value="UniProtKB-SubCell"/>
</dbReference>
<dbReference type="PANTHER" id="PTHR24246:SF27">
    <property type="entry name" value="ADENOSINE RECEPTOR, ISOFORM A"/>
    <property type="match status" value="1"/>
</dbReference>
<keyword evidence="3 11" id="KW-0812">Transmembrane</keyword>
<evidence type="ECO:0000256" key="10">
    <source>
        <dbReference type="SAM" id="MobiDB-lite"/>
    </source>
</evidence>
<evidence type="ECO:0000256" key="1">
    <source>
        <dbReference type="ARBA" id="ARBA00004651"/>
    </source>
</evidence>
<feature type="region of interest" description="Disordered" evidence="10">
    <location>
        <begin position="1"/>
        <end position="26"/>
    </location>
</feature>
<protein>
    <recommendedName>
        <fullName evidence="12">G-protein coupled receptors family 1 profile domain-containing protein</fullName>
    </recommendedName>
</protein>
<accession>A0A9X6NCN3</accession>
<sequence>MAMLNGSAATQLKPNEPPFPNETFSNSSQHPTVASWGLFSSINLAISIGSFLCNLTALAMFFRHPALRTPFNILLINLLLYYAANVVLFLPIEVITNLYPRWWMGPHVCTFYLYGSWALQSSMSCSHCLISLNRIWAVTMPIAYRHHNTRLVAYLSVLAMWVYVNSMLLPGIILDGAYYRLPLETHGCNINTAGQPLWSMIIQILAFDLPVATVILAYPLICIHTFGLRRVGPKISPQAINPDTQTATVPAADGNAAAPPIPLVSLENSAAVARVRWKAVLAQERLRRARKGRRPAFIVVTLMTLATMVFYMPSKLYFTVIIFWQVDWHTFLQIAVILYSLAGVVDPLFVILSIPELRAKVRNLFPF</sequence>
<gene>
    <name evidence="13" type="ORF">BV898_15264</name>
</gene>
<evidence type="ECO:0000256" key="3">
    <source>
        <dbReference type="ARBA" id="ARBA00022692"/>
    </source>
</evidence>
<organism evidence="13 14">
    <name type="scientific">Hypsibius exemplaris</name>
    <name type="common">Freshwater tardigrade</name>
    <dbReference type="NCBI Taxonomy" id="2072580"/>
    <lineage>
        <taxon>Eukaryota</taxon>
        <taxon>Metazoa</taxon>
        <taxon>Ecdysozoa</taxon>
        <taxon>Tardigrada</taxon>
        <taxon>Eutardigrada</taxon>
        <taxon>Parachela</taxon>
        <taxon>Hypsibioidea</taxon>
        <taxon>Hypsibiidae</taxon>
        <taxon>Hypsibius</taxon>
    </lineage>
</organism>
<feature type="transmembrane region" description="Helical" evidence="11">
    <location>
        <begin position="200"/>
        <end position="221"/>
    </location>
</feature>
<dbReference type="OrthoDB" id="10563722at2759"/>
<evidence type="ECO:0000256" key="4">
    <source>
        <dbReference type="ARBA" id="ARBA00022989"/>
    </source>
</evidence>
<keyword evidence="7" id="KW-0675">Receptor</keyword>
<evidence type="ECO:0000256" key="6">
    <source>
        <dbReference type="ARBA" id="ARBA00023136"/>
    </source>
</evidence>